<keyword evidence="6" id="KW-1185">Reference proteome</keyword>
<accession>A0AA41VB61</accession>
<dbReference type="PANTHER" id="PTHR23236:SF11">
    <property type="entry name" value="EUKARYOTIC TRANSLATION INITIATION FACTOR 4H"/>
    <property type="match status" value="1"/>
</dbReference>
<dbReference type="Pfam" id="PF00076">
    <property type="entry name" value="RRM_1"/>
    <property type="match status" value="3"/>
</dbReference>
<gene>
    <name evidence="5" type="ORF">MKW94_005348</name>
</gene>
<dbReference type="GO" id="GO:0005730">
    <property type="term" value="C:nucleolus"/>
    <property type="evidence" value="ECO:0007669"/>
    <property type="project" value="TreeGrafter"/>
</dbReference>
<protein>
    <recommendedName>
        <fullName evidence="4">RRM domain-containing protein</fullName>
    </recommendedName>
</protein>
<dbReference type="PANTHER" id="PTHR23236">
    <property type="entry name" value="EUKARYOTIC TRANSLATION INITIATION FACTOR 4B/4H"/>
    <property type="match status" value="1"/>
</dbReference>
<reference evidence="5" key="1">
    <citation type="submission" date="2022-03" db="EMBL/GenBank/DDBJ databases">
        <title>A functionally conserved STORR gene fusion in Papaver species that diverged 16.8 million years ago.</title>
        <authorList>
            <person name="Catania T."/>
        </authorList>
    </citation>
    <scope>NUCLEOTIDE SEQUENCE</scope>
    <source>
        <strain evidence="5">S-191538</strain>
    </source>
</reference>
<dbReference type="GO" id="GO:0003723">
    <property type="term" value="F:RNA binding"/>
    <property type="evidence" value="ECO:0007669"/>
    <property type="project" value="UniProtKB-UniRule"/>
</dbReference>
<dbReference type="AlphaFoldDB" id="A0AA41VB61"/>
<evidence type="ECO:0000256" key="1">
    <source>
        <dbReference type="ARBA" id="ARBA00022884"/>
    </source>
</evidence>
<dbReference type="Proteomes" id="UP001177140">
    <property type="component" value="Unassembled WGS sequence"/>
</dbReference>
<dbReference type="PROSITE" id="PS50102">
    <property type="entry name" value="RRM"/>
    <property type="match status" value="3"/>
</dbReference>
<sequence length="343" mass="37933">MQFKLKKSREKAADSRLKLKKEAIRKRNKTDSSKDPSTLSAPQVQSTGASKNVIARNVAIVLQKSDVIAFFKKCGEVLDVVYKDRGGTCCCIEFATEEAANKALELDGQCLGNREVVVSPEIESTGASKTLAAKNLPSSATKSDVIEFFKQAGEIVDVRFPLRLKGFCSIEFATEEAAKKTVELNGECLLDHPIVLGFARETIFVQGFDPSLNYDQVRSSLEEFFSACGEILRMEIPTVHYTSVPKGMAIIEFYDIRAFHKALAMNGHKLGEFTLTVEDAVPLQFNVRPPGARRRINGRPVGPYNSIYPYRYFPHRGYGGAGIGKDGSTYHLPQGKKTTFDDD</sequence>
<evidence type="ECO:0000313" key="5">
    <source>
        <dbReference type="EMBL" id="MCL7032133.1"/>
    </source>
</evidence>
<evidence type="ECO:0000259" key="4">
    <source>
        <dbReference type="PROSITE" id="PS50102"/>
    </source>
</evidence>
<evidence type="ECO:0000256" key="2">
    <source>
        <dbReference type="PROSITE-ProRule" id="PRU00176"/>
    </source>
</evidence>
<dbReference type="SMART" id="SM00360">
    <property type="entry name" value="RRM"/>
    <property type="match status" value="3"/>
</dbReference>
<dbReference type="EMBL" id="JAJJMA010119922">
    <property type="protein sequence ID" value="MCL7032133.1"/>
    <property type="molecule type" value="Genomic_DNA"/>
</dbReference>
<evidence type="ECO:0000313" key="6">
    <source>
        <dbReference type="Proteomes" id="UP001177140"/>
    </source>
</evidence>
<feature type="compositionally biased region" description="Polar residues" evidence="3">
    <location>
        <begin position="35"/>
        <end position="46"/>
    </location>
</feature>
<name>A0AA41VB61_PAPNU</name>
<proteinExistence type="predicted"/>
<dbReference type="InterPro" id="IPR000504">
    <property type="entry name" value="RRM_dom"/>
</dbReference>
<organism evidence="5 6">
    <name type="scientific">Papaver nudicaule</name>
    <name type="common">Iceland poppy</name>
    <dbReference type="NCBI Taxonomy" id="74823"/>
    <lineage>
        <taxon>Eukaryota</taxon>
        <taxon>Viridiplantae</taxon>
        <taxon>Streptophyta</taxon>
        <taxon>Embryophyta</taxon>
        <taxon>Tracheophyta</taxon>
        <taxon>Spermatophyta</taxon>
        <taxon>Magnoliopsida</taxon>
        <taxon>Ranunculales</taxon>
        <taxon>Papaveraceae</taxon>
        <taxon>Papaveroideae</taxon>
        <taxon>Papaver</taxon>
    </lineage>
</organism>
<feature type="domain" description="RRM" evidence="4">
    <location>
        <begin position="51"/>
        <end position="123"/>
    </location>
</feature>
<dbReference type="SUPFAM" id="SSF54928">
    <property type="entry name" value="RNA-binding domain, RBD"/>
    <property type="match status" value="3"/>
</dbReference>
<feature type="domain" description="RRM" evidence="4">
    <location>
        <begin position="201"/>
        <end position="282"/>
    </location>
</feature>
<comment type="caution">
    <text evidence="5">The sequence shown here is derived from an EMBL/GenBank/DDBJ whole genome shotgun (WGS) entry which is preliminary data.</text>
</comment>
<dbReference type="Gene3D" id="3.30.70.330">
    <property type="match status" value="3"/>
</dbReference>
<feature type="region of interest" description="Disordered" evidence="3">
    <location>
        <begin position="21"/>
        <end position="46"/>
    </location>
</feature>
<dbReference type="InterPro" id="IPR012677">
    <property type="entry name" value="Nucleotide-bd_a/b_plait_sf"/>
</dbReference>
<dbReference type="InterPro" id="IPR035979">
    <property type="entry name" value="RBD_domain_sf"/>
</dbReference>
<feature type="domain" description="RRM" evidence="4">
    <location>
        <begin position="129"/>
        <end position="201"/>
    </location>
</feature>
<evidence type="ECO:0000256" key="3">
    <source>
        <dbReference type="SAM" id="MobiDB-lite"/>
    </source>
</evidence>
<keyword evidence="1 2" id="KW-0694">RNA-binding</keyword>